<keyword evidence="1" id="KW-0325">Glycoprotein</keyword>
<dbReference type="PANTHER" id="PTHR11036">
    <property type="entry name" value="SEMAPHORIN"/>
    <property type="match status" value="1"/>
</dbReference>
<dbReference type="GO" id="GO:0001755">
    <property type="term" value="P:neural crest cell migration"/>
    <property type="evidence" value="ECO:0007669"/>
    <property type="project" value="TreeGrafter"/>
</dbReference>
<feature type="region of interest" description="Disordered" evidence="3">
    <location>
        <begin position="776"/>
        <end position="800"/>
    </location>
</feature>
<keyword evidence="4" id="KW-1133">Transmembrane helix</keyword>
<dbReference type="SMART" id="SM00630">
    <property type="entry name" value="Sema"/>
    <property type="match status" value="1"/>
</dbReference>
<dbReference type="InterPro" id="IPR045791">
    <property type="entry name" value="Sema4F_C"/>
</dbReference>
<dbReference type="KEGG" id="hcq:109511909"/>
<dbReference type="InterPro" id="IPR027231">
    <property type="entry name" value="Semaphorin"/>
</dbReference>
<dbReference type="Gene3D" id="2.130.10.10">
    <property type="entry name" value="YVTN repeat-like/Quinoprotein amine dehydrogenase"/>
    <property type="match status" value="1"/>
</dbReference>
<sequence length="833" mass="91945">MIPKRVDLQRTLGRDRSRVRMTPASVMFVLFPVCCLLSAGSWAATVSGLQYTVLGRREFGPVTNFSAFLMDPTSGVLFLGARDTVVAVDTNRLNERPRRVIWDVPQESRNTCMTKGKTEGECRNYILLLEFHADGRHIYVCGTYAFDPKCAFLEMSSLSLQKDADGQVITEMGRKKVPFDPRKPFTAVMTGDVLYAATSINFRGTEFDITRATGPEQKQVRSEQKVHWLDEPDFVSSSVVELSADNNVTGEDDRIYFFFNEAAMEYNFYSKVRVPRVARVCRSDVGGLRTLQQHWTTFLKAELVCEDKLQHQRFDVLVDVFTLRHSPREASSTHFYGLFTTQWEPEQSAVCVFSVLDIVAAMNGPFKKRSDKTDTPTPVGLPRPGQCLNNALRAQGFDSSLKIPDNLLAYVRNHPLMQQSVNAAPLLVRKGVAYTKLAVTLIGRREGQREALLHLGTDFGELHQVAVIGENATLLREVPLFETTEPVNNILLHQGWAVVGSPLSLARIQSEECTLYLSCKLCARFRELGCEWDSSKERCLRSTAAPGNGDVIEEALSKCDTQEERCSPPIKELRVSLGLQLLLPCAQLSPRPCSWKHPPNSLTKQRHPDLEVTVTKDGLGTYICACQEGQIHEPTTCRRAAYQLTLEDPSTAGAVAGCTRHVVAFYVLFFLAGILFGATLIHFVKRRHARGPREERKVGRDLLGSSASAPQPGFCLTDKRNGIAAANASQVRKQGNGGHHGNSGSAVTGGTKARNGRGNTSYANYNILSVDVLDGRTARGEGGSSEAKERDPMEGVDLDESLGEGISGLEEELAKFPMFKSAAPLAPCEESSI</sequence>
<dbReference type="PROSITE" id="PS51004">
    <property type="entry name" value="SEMA"/>
    <property type="match status" value="1"/>
</dbReference>
<dbReference type="GO" id="GO:0005886">
    <property type="term" value="C:plasma membrane"/>
    <property type="evidence" value="ECO:0007669"/>
    <property type="project" value="TreeGrafter"/>
</dbReference>
<keyword evidence="4" id="KW-0812">Transmembrane</keyword>
<dbReference type="RefSeq" id="XP_019718848.1">
    <property type="nucleotide sequence ID" value="XM_019863289.1"/>
</dbReference>
<comment type="caution">
    <text evidence="2">Lacks conserved residue(s) required for the propagation of feature annotation.</text>
</comment>
<dbReference type="GO" id="GO:0030215">
    <property type="term" value="F:semaphorin receptor binding"/>
    <property type="evidence" value="ECO:0007669"/>
    <property type="project" value="InterPro"/>
</dbReference>
<reference evidence="6" key="2">
    <citation type="submission" date="2025-09" db="UniProtKB">
        <authorList>
            <consortium name="Ensembl"/>
        </authorList>
    </citation>
    <scope>IDENTIFICATION</scope>
</reference>
<dbReference type="GO" id="GO:0071526">
    <property type="term" value="P:semaphorin-plexin signaling pathway"/>
    <property type="evidence" value="ECO:0007669"/>
    <property type="project" value="TreeGrafter"/>
</dbReference>
<dbReference type="GeneTree" id="ENSGT00940000159592"/>
<dbReference type="GeneID" id="109511909"/>
<dbReference type="Ensembl" id="ENSHCOT00000013358.1">
    <property type="protein sequence ID" value="ENSHCOP00000017607.1"/>
    <property type="gene ID" value="ENSHCOG00000001551.1"/>
</dbReference>
<evidence type="ECO:0000256" key="4">
    <source>
        <dbReference type="SAM" id="Phobius"/>
    </source>
</evidence>
<feature type="domain" description="Sema" evidence="5">
    <location>
        <begin position="43"/>
        <end position="510"/>
    </location>
</feature>
<dbReference type="OrthoDB" id="9988752at2759"/>
<keyword evidence="4" id="KW-0472">Membrane</keyword>
<name>A0A3Q2YVF4_HIPCM</name>
<dbReference type="GO" id="GO:0030335">
    <property type="term" value="P:positive regulation of cell migration"/>
    <property type="evidence" value="ECO:0007669"/>
    <property type="project" value="TreeGrafter"/>
</dbReference>
<evidence type="ECO:0000256" key="3">
    <source>
        <dbReference type="SAM" id="MobiDB-lite"/>
    </source>
</evidence>
<dbReference type="GO" id="GO:0045499">
    <property type="term" value="F:chemorepellent activity"/>
    <property type="evidence" value="ECO:0007669"/>
    <property type="project" value="TreeGrafter"/>
</dbReference>
<dbReference type="CTD" id="10505"/>
<accession>A0A3Q2YVF4</accession>
<reference evidence="6" key="1">
    <citation type="submission" date="2025-08" db="UniProtKB">
        <authorList>
            <consortium name="Ensembl"/>
        </authorList>
    </citation>
    <scope>IDENTIFICATION</scope>
</reference>
<dbReference type="PANTHER" id="PTHR11036:SF72">
    <property type="entry name" value="SEMAPHORIN-4F"/>
    <property type="match status" value="1"/>
</dbReference>
<evidence type="ECO:0000313" key="7">
    <source>
        <dbReference type="Proteomes" id="UP000264820"/>
    </source>
</evidence>
<dbReference type="InterPro" id="IPR036352">
    <property type="entry name" value="Semap_dom_sf"/>
</dbReference>
<dbReference type="InterPro" id="IPR015943">
    <property type="entry name" value="WD40/YVTN_repeat-like_dom_sf"/>
</dbReference>
<dbReference type="SUPFAM" id="SSF101912">
    <property type="entry name" value="Sema domain"/>
    <property type="match status" value="1"/>
</dbReference>
<dbReference type="AlphaFoldDB" id="A0A3Q2YVF4"/>
<dbReference type="OMA" id="APLAKCE"/>
<dbReference type="Pfam" id="PF19428">
    <property type="entry name" value="Sema4F_C"/>
    <property type="match status" value="1"/>
</dbReference>
<proteinExistence type="predicted"/>
<keyword evidence="7" id="KW-1185">Reference proteome</keyword>
<evidence type="ECO:0000256" key="2">
    <source>
        <dbReference type="PROSITE-ProRule" id="PRU00352"/>
    </source>
</evidence>
<feature type="transmembrane region" description="Helical" evidence="4">
    <location>
        <begin position="663"/>
        <end position="684"/>
    </location>
</feature>
<organism evidence="6 7">
    <name type="scientific">Hippocampus comes</name>
    <name type="common">Tiger tail seahorse</name>
    <dbReference type="NCBI Taxonomy" id="109280"/>
    <lineage>
        <taxon>Eukaryota</taxon>
        <taxon>Metazoa</taxon>
        <taxon>Chordata</taxon>
        <taxon>Craniata</taxon>
        <taxon>Vertebrata</taxon>
        <taxon>Euteleostomi</taxon>
        <taxon>Actinopterygii</taxon>
        <taxon>Neopterygii</taxon>
        <taxon>Teleostei</taxon>
        <taxon>Neoteleostei</taxon>
        <taxon>Acanthomorphata</taxon>
        <taxon>Syngnathiaria</taxon>
        <taxon>Syngnathiformes</taxon>
        <taxon>Syngnathoidei</taxon>
        <taxon>Syngnathidae</taxon>
        <taxon>Hippocampus</taxon>
    </lineage>
</organism>
<dbReference type="Proteomes" id="UP000264820">
    <property type="component" value="Unplaced"/>
</dbReference>
<dbReference type="InterPro" id="IPR001627">
    <property type="entry name" value="Semap_dom"/>
</dbReference>
<feature type="region of interest" description="Disordered" evidence="3">
    <location>
        <begin position="732"/>
        <end position="758"/>
    </location>
</feature>
<evidence type="ECO:0000256" key="1">
    <source>
        <dbReference type="ARBA" id="ARBA00023180"/>
    </source>
</evidence>
<dbReference type="STRING" id="109280.ENSHCOP00000017607"/>
<dbReference type="Pfam" id="PF01403">
    <property type="entry name" value="Sema"/>
    <property type="match status" value="1"/>
</dbReference>
<dbReference type="GO" id="GO:0007411">
    <property type="term" value="P:axon guidance"/>
    <property type="evidence" value="ECO:0007669"/>
    <property type="project" value="TreeGrafter"/>
</dbReference>
<protein>
    <submittedName>
        <fullName evidence="6">Ssemaphorin 4F</fullName>
    </submittedName>
</protein>
<evidence type="ECO:0000259" key="5">
    <source>
        <dbReference type="PROSITE" id="PS51004"/>
    </source>
</evidence>
<evidence type="ECO:0000313" key="6">
    <source>
        <dbReference type="Ensembl" id="ENSHCOP00000017607.1"/>
    </source>
</evidence>